<evidence type="ECO:0008006" key="4">
    <source>
        <dbReference type="Google" id="ProtNLM"/>
    </source>
</evidence>
<dbReference type="Proteomes" id="UP000027222">
    <property type="component" value="Unassembled WGS sequence"/>
</dbReference>
<organism evidence="2 3">
    <name type="scientific">Galerina marginata (strain CBS 339.88)</name>
    <dbReference type="NCBI Taxonomy" id="685588"/>
    <lineage>
        <taxon>Eukaryota</taxon>
        <taxon>Fungi</taxon>
        <taxon>Dikarya</taxon>
        <taxon>Basidiomycota</taxon>
        <taxon>Agaricomycotina</taxon>
        <taxon>Agaricomycetes</taxon>
        <taxon>Agaricomycetidae</taxon>
        <taxon>Agaricales</taxon>
        <taxon>Agaricineae</taxon>
        <taxon>Strophariaceae</taxon>
        <taxon>Galerina</taxon>
    </lineage>
</organism>
<dbReference type="OrthoDB" id="265761at2759"/>
<sequence length="299" mass="34013">MRLDKALLTSLRQALCLPSFRFLCQLLLTSLLFFNARSFPLVWHVRILRHLLMRSVRTRLGLTPPPSSVKNNPHTVHNPFEAQSLYKGWAGPDDCDFLFHLSNSSYAKNLDLARAEICSTVMAGIMQEGGWMPLAGAYYLFISELPMFSRYEIRSRLGSWDDKWIYLVSEFVTFPTSSVSGRDTKTTGINPVTKYQRRSVRSDGTVLHCVAISVYCFKIGRITVPPRVALSICGFGINKHDEALISSKRKEGTMRHYLEAGWRNEGGCDLHEFETQRLGSLEWCRKLTEGIREAIDALE</sequence>
<comment type="similarity">
    <text evidence="1">Belongs to the lcsJ thioesterase family.</text>
</comment>
<dbReference type="AlphaFoldDB" id="A0A067SFA0"/>
<protein>
    <recommendedName>
        <fullName evidence="4">Thioesterase domain-containing protein</fullName>
    </recommendedName>
</protein>
<evidence type="ECO:0000256" key="1">
    <source>
        <dbReference type="ARBA" id="ARBA00038476"/>
    </source>
</evidence>
<dbReference type="Pfam" id="PF13279">
    <property type="entry name" value="4HBT_2"/>
    <property type="match status" value="1"/>
</dbReference>
<dbReference type="InterPro" id="IPR051490">
    <property type="entry name" value="THEM6_lcsJ_thioesterase"/>
</dbReference>
<dbReference type="SUPFAM" id="SSF54637">
    <property type="entry name" value="Thioesterase/thiol ester dehydrase-isomerase"/>
    <property type="match status" value="1"/>
</dbReference>
<dbReference type="PANTHER" id="PTHR12475">
    <property type="match status" value="1"/>
</dbReference>
<gene>
    <name evidence="2" type="ORF">GALMADRAFT_271959</name>
</gene>
<evidence type="ECO:0000313" key="3">
    <source>
        <dbReference type="Proteomes" id="UP000027222"/>
    </source>
</evidence>
<dbReference type="EMBL" id="KL142401">
    <property type="protein sequence ID" value="KDR69576.1"/>
    <property type="molecule type" value="Genomic_DNA"/>
</dbReference>
<dbReference type="HOGENOM" id="CLU_043860_0_0_1"/>
<reference evidence="3" key="1">
    <citation type="journal article" date="2014" name="Proc. Natl. Acad. Sci. U.S.A.">
        <title>Extensive sampling of basidiomycete genomes demonstrates inadequacy of the white-rot/brown-rot paradigm for wood decay fungi.</title>
        <authorList>
            <person name="Riley R."/>
            <person name="Salamov A.A."/>
            <person name="Brown D.W."/>
            <person name="Nagy L.G."/>
            <person name="Floudas D."/>
            <person name="Held B.W."/>
            <person name="Levasseur A."/>
            <person name="Lombard V."/>
            <person name="Morin E."/>
            <person name="Otillar R."/>
            <person name="Lindquist E.A."/>
            <person name="Sun H."/>
            <person name="LaButti K.M."/>
            <person name="Schmutz J."/>
            <person name="Jabbour D."/>
            <person name="Luo H."/>
            <person name="Baker S.E."/>
            <person name="Pisabarro A.G."/>
            <person name="Walton J.D."/>
            <person name="Blanchette R.A."/>
            <person name="Henrissat B."/>
            <person name="Martin F."/>
            <person name="Cullen D."/>
            <person name="Hibbett D.S."/>
            <person name="Grigoriev I.V."/>
        </authorList>
    </citation>
    <scope>NUCLEOTIDE SEQUENCE [LARGE SCALE GENOMIC DNA]</scope>
    <source>
        <strain evidence="3">CBS 339.88</strain>
    </source>
</reference>
<keyword evidence="3" id="KW-1185">Reference proteome</keyword>
<evidence type="ECO:0000313" key="2">
    <source>
        <dbReference type="EMBL" id="KDR69576.1"/>
    </source>
</evidence>
<name>A0A067SFA0_GALM3</name>
<proteinExistence type="inferred from homology"/>
<accession>A0A067SFA0</accession>
<dbReference type="PANTHER" id="PTHR12475:SF4">
    <property type="entry name" value="PROTEIN THEM6"/>
    <property type="match status" value="1"/>
</dbReference>
<dbReference type="InterPro" id="IPR029069">
    <property type="entry name" value="HotDog_dom_sf"/>
</dbReference>